<gene>
    <name evidence="2" type="ORF">KC19_VG136700</name>
</gene>
<dbReference type="Gene3D" id="3.40.970.10">
    <property type="entry name" value="Ribonuclease H1, N-terminal domain"/>
    <property type="match status" value="1"/>
</dbReference>
<comment type="caution">
    <text evidence="2">The sequence shown here is derived from an EMBL/GenBank/DDBJ whole genome shotgun (WGS) entry which is preliminary data.</text>
</comment>
<dbReference type="AlphaFoldDB" id="A0A8T0HQ25"/>
<evidence type="ECO:0000313" key="2">
    <source>
        <dbReference type="EMBL" id="KAG0572946.1"/>
    </source>
</evidence>
<reference evidence="2" key="1">
    <citation type="submission" date="2020-06" db="EMBL/GenBank/DDBJ databases">
        <title>WGS assembly of Ceratodon purpureus strain R40.</title>
        <authorList>
            <person name="Carey S.B."/>
            <person name="Jenkins J."/>
            <person name="Shu S."/>
            <person name="Lovell J.T."/>
            <person name="Sreedasyam A."/>
            <person name="Maumus F."/>
            <person name="Tiley G.P."/>
            <person name="Fernandez-Pozo N."/>
            <person name="Barry K."/>
            <person name="Chen C."/>
            <person name="Wang M."/>
            <person name="Lipzen A."/>
            <person name="Daum C."/>
            <person name="Saski C.A."/>
            <person name="Payton A.C."/>
            <person name="Mcbreen J.C."/>
            <person name="Conrad R.E."/>
            <person name="Kollar L.M."/>
            <person name="Olsson S."/>
            <person name="Huttunen S."/>
            <person name="Landis J.B."/>
            <person name="Wickett N.J."/>
            <person name="Johnson M.G."/>
            <person name="Rensing S.A."/>
            <person name="Grimwood J."/>
            <person name="Schmutz J."/>
            <person name="Mcdaniel S.F."/>
        </authorList>
    </citation>
    <scope>NUCLEOTIDE SEQUENCE</scope>
    <source>
        <strain evidence="2">R40</strain>
    </source>
</reference>
<dbReference type="Proteomes" id="UP000822688">
    <property type="component" value="Chromosome V"/>
</dbReference>
<keyword evidence="3" id="KW-1185">Reference proteome</keyword>
<evidence type="ECO:0000313" key="3">
    <source>
        <dbReference type="Proteomes" id="UP000822688"/>
    </source>
</evidence>
<dbReference type="InterPro" id="IPR009027">
    <property type="entry name" value="Ribosomal_bL9/RNase_H1_N"/>
</dbReference>
<accession>A0A8T0HQ25</accession>
<dbReference type="InterPro" id="IPR037056">
    <property type="entry name" value="RNase_H1_N_sf"/>
</dbReference>
<dbReference type="Pfam" id="PF01693">
    <property type="entry name" value="Cauli_VI"/>
    <property type="match status" value="1"/>
</dbReference>
<proteinExistence type="predicted"/>
<dbReference type="EMBL" id="CM026426">
    <property type="protein sequence ID" value="KAG0572946.1"/>
    <property type="molecule type" value="Genomic_DNA"/>
</dbReference>
<organism evidence="2 3">
    <name type="scientific">Ceratodon purpureus</name>
    <name type="common">Fire moss</name>
    <name type="synonym">Dicranum purpureum</name>
    <dbReference type="NCBI Taxonomy" id="3225"/>
    <lineage>
        <taxon>Eukaryota</taxon>
        <taxon>Viridiplantae</taxon>
        <taxon>Streptophyta</taxon>
        <taxon>Embryophyta</taxon>
        <taxon>Bryophyta</taxon>
        <taxon>Bryophytina</taxon>
        <taxon>Bryopsida</taxon>
        <taxon>Dicranidae</taxon>
        <taxon>Pseudoditrichales</taxon>
        <taxon>Ditrichaceae</taxon>
        <taxon>Ceratodon</taxon>
    </lineage>
</organism>
<protein>
    <recommendedName>
        <fullName evidence="1">Ribonuclease H1 N-terminal domain-containing protein</fullName>
    </recommendedName>
</protein>
<evidence type="ECO:0000259" key="1">
    <source>
        <dbReference type="Pfam" id="PF01693"/>
    </source>
</evidence>
<dbReference type="InterPro" id="IPR011320">
    <property type="entry name" value="RNase_H1_N"/>
</dbReference>
<sequence>MAQVPGRQDEQFPVGSLKEILLTLLWATVAMMYKCTGGLLRIVEPWFQAEEAEQTSGDDGSWREESVVGEAQRRIDTRELSRKLKMEPRVLQPVKTRFYAVRRGRVVGIVRDSGECEGRVCGYKGAQFKSFCTMDDVAAYMRGDETRYPKL</sequence>
<name>A0A8T0HQ25_CERPU</name>
<dbReference type="SUPFAM" id="SSF55658">
    <property type="entry name" value="L9 N-domain-like"/>
    <property type="match status" value="1"/>
</dbReference>
<feature type="domain" description="Ribonuclease H1 N-terminal" evidence="1">
    <location>
        <begin position="97"/>
        <end position="136"/>
    </location>
</feature>